<comment type="subcellular location">
    <subcellularLocation>
        <location evidence="1">Secreted</location>
    </subcellularLocation>
</comment>
<dbReference type="OMA" id="AYCTWRD"/>
<organism evidence="8 9">
    <name type="scientific">Stegodyphus mimosarum</name>
    <name type="common">African social velvet spider</name>
    <dbReference type="NCBI Taxonomy" id="407821"/>
    <lineage>
        <taxon>Eukaryota</taxon>
        <taxon>Metazoa</taxon>
        <taxon>Ecdysozoa</taxon>
        <taxon>Arthropoda</taxon>
        <taxon>Chelicerata</taxon>
        <taxon>Arachnida</taxon>
        <taxon>Araneae</taxon>
        <taxon>Araneomorphae</taxon>
        <taxon>Entelegynae</taxon>
        <taxon>Eresoidea</taxon>
        <taxon>Eresidae</taxon>
        <taxon>Stegodyphus</taxon>
    </lineage>
</organism>
<comment type="caution">
    <text evidence="5">Lacks conserved residue(s) required for the propagation of feature annotation.</text>
</comment>
<dbReference type="InterPro" id="IPR000716">
    <property type="entry name" value="Thyroglobulin_1"/>
</dbReference>
<dbReference type="STRING" id="407821.A0A087TJD3"/>
<gene>
    <name evidence="8" type="ORF">X975_24400</name>
</gene>
<feature type="signal peptide" evidence="6">
    <location>
        <begin position="1"/>
        <end position="18"/>
    </location>
</feature>
<sequence length="416" mass="47530">MLGYILMIQITICLHVSAQTIDVLNNLMKFRCHENFCESITCEEIKNCSNGQVLPKGSYCNCCDVCVKYQRQGETCEEQLPKPLEKIATPQCQHGLKCFEGKCVLDEKTYSCLLQSKYIESKKEEDIYASDISIPECDDQGFFKAKQQKTKKSICVDSFGKKLFGQEESALSENMTCGCSRHMDQLMKQNDAFMTKPQEHCTSDGNFDRLQCIDDLCYCANINTGKVESRIVKITHLDKLPCGRDTNINKHYLRPCEKELQRSRKLRYQFHLKGIDVKELQKIRCDPDGTYYSKQCDTTNCVCTDKNGVGIGSYFIAVEQHETLKTEMTCNCARDIESLSSHSQYPSFNCKSYGNYILAQCFERNYCFCIDEDGEIISIVFNKTNEHETFCLNLLQGLTVKPGLYTTTIIDDSIMT</sequence>
<evidence type="ECO:0000259" key="7">
    <source>
        <dbReference type="PROSITE" id="PS51162"/>
    </source>
</evidence>
<dbReference type="InterPro" id="IPR036857">
    <property type="entry name" value="Thyroglobulin_1_sf"/>
</dbReference>
<dbReference type="SMART" id="SM00211">
    <property type="entry name" value="TY"/>
    <property type="match status" value="4"/>
</dbReference>
<dbReference type="EMBL" id="KK115487">
    <property type="protein sequence ID" value="KFM65222.1"/>
    <property type="molecule type" value="Genomic_DNA"/>
</dbReference>
<proteinExistence type="predicted"/>
<evidence type="ECO:0000256" key="6">
    <source>
        <dbReference type="SAM" id="SignalP"/>
    </source>
</evidence>
<feature type="non-terminal residue" evidence="8">
    <location>
        <position position="416"/>
    </location>
</feature>
<name>A0A087TJD3_STEMI</name>
<dbReference type="PROSITE" id="PS51162">
    <property type="entry name" value="THYROGLOBULIN_1_2"/>
    <property type="match status" value="2"/>
</dbReference>
<dbReference type="OrthoDB" id="6419089at2759"/>
<evidence type="ECO:0000313" key="9">
    <source>
        <dbReference type="Proteomes" id="UP000054359"/>
    </source>
</evidence>
<keyword evidence="6" id="KW-0732">Signal</keyword>
<keyword evidence="9" id="KW-1185">Reference proteome</keyword>
<feature type="domain" description="Thyroglobulin type-1" evidence="7">
    <location>
        <begin position="253"/>
        <end position="330"/>
    </location>
</feature>
<evidence type="ECO:0000256" key="4">
    <source>
        <dbReference type="ARBA" id="ARBA00023157"/>
    </source>
</evidence>
<accession>A0A087TJD3</accession>
<dbReference type="SUPFAM" id="SSF57610">
    <property type="entry name" value="Thyroglobulin type-1 domain"/>
    <property type="match status" value="4"/>
</dbReference>
<dbReference type="PANTHER" id="PTHR12352:SF3">
    <property type="entry name" value="NIDOGEN-2"/>
    <property type="match status" value="1"/>
</dbReference>
<evidence type="ECO:0000256" key="1">
    <source>
        <dbReference type="ARBA" id="ARBA00004613"/>
    </source>
</evidence>
<dbReference type="InterPro" id="IPR051950">
    <property type="entry name" value="Dev_reg/Prot_inhib"/>
</dbReference>
<reference evidence="8 9" key="1">
    <citation type="submission" date="2013-11" db="EMBL/GenBank/DDBJ databases">
        <title>Genome sequencing of Stegodyphus mimosarum.</title>
        <authorList>
            <person name="Bechsgaard J."/>
        </authorList>
    </citation>
    <scope>NUCLEOTIDE SEQUENCE [LARGE SCALE GENOMIC DNA]</scope>
</reference>
<evidence type="ECO:0000256" key="5">
    <source>
        <dbReference type="PROSITE-ProRule" id="PRU00500"/>
    </source>
</evidence>
<feature type="chain" id="PRO_5001829715" description="Thyroglobulin type-1 domain-containing protein" evidence="6">
    <location>
        <begin position="19"/>
        <end position="416"/>
    </location>
</feature>
<dbReference type="Proteomes" id="UP000054359">
    <property type="component" value="Unassembled WGS sequence"/>
</dbReference>
<protein>
    <recommendedName>
        <fullName evidence="7">Thyroglobulin type-1 domain-containing protein</fullName>
    </recommendedName>
</protein>
<feature type="domain" description="Thyroglobulin type-1" evidence="7">
    <location>
        <begin position="109"/>
        <end position="177"/>
    </location>
</feature>
<evidence type="ECO:0000256" key="3">
    <source>
        <dbReference type="ARBA" id="ARBA00022737"/>
    </source>
</evidence>
<evidence type="ECO:0000256" key="2">
    <source>
        <dbReference type="ARBA" id="ARBA00022525"/>
    </source>
</evidence>
<dbReference type="Gene3D" id="4.10.800.10">
    <property type="entry name" value="Thyroglobulin type-1"/>
    <property type="match status" value="3"/>
</dbReference>
<dbReference type="AlphaFoldDB" id="A0A087TJD3"/>
<dbReference type="PANTHER" id="PTHR12352">
    <property type="entry name" value="SECRETED MODULAR CALCIUM-BINDING PROTEIN"/>
    <property type="match status" value="1"/>
</dbReference>
<evidence type="ECO:0000313" key="8">
    <source>
        <dbReference type="EMBL" id="KFM65222.1"/>
    </source>
</evidence>
<dbReference type="GO" id="GO:0005615">
    <property type="term" value="C:extracellular space"/>
    <property type="evidence" value="ECO:0007669"/>
    <property type="project" value="TreeGrafter"/>
</dbReference>
<keyword evidence="3" id="KW-0677">Repeat</keyword>
<keyword evidence="2" id="KW-0964">Secreted</keyword>
<keyword evidence="4" id="KW-1015">Disulfide bond</keyword>
<dbReference type="Pfam" id="PF00086">
    <property type="entry name" value="Thyroglobulin_1"/>
    <property type="match status" value="3"/>
</dbReference>